<dbReference type="EMBL" id="GECZ01003029">
    <property type="protein sequence ID" value="JAS66740.1"/>
    <property type="molecule type" value="Transcribed_RNA"/>
</dbReference>
<proteinExistence type="predicted"/>
<name>A0A1B6GWG3_9HEMI</name>
<accession>A0A1B6GWG3</accession>
<dbReference type="AlphaFoldDB" id="A0A1B6GWG3"/>
<organism evidence="2">
    <name type="scientific">Cuerna arida</name>
    <dbReference type="NCBI Taxonomy" id="1464854"/>
    <lineage>
        <taxon>Eukaryota</taxon>
        <taxon>Metazoa</taxon>
        <taxon>Ecdysozoa</taxon>
        <taxon>Arthropoda</taxon>
        <taxon>Hexapoda</taxon>
        <taxon>Insecta</taxon>
        <taxon>Pterygota</taxon>
        <taxon>Neoptera</taxon>
        <taxon>Paraneoptera</taxon>
        <taxon>Hemiptera</taxon>
        <taxon>Auchenorrhyncha</taxon>
        <taxon>Membracoidea</taxon>
        <taxon>Cicadellidae</taxon>
        <taxon>Cicadellinae</taxon>
        <taxon>Proconiini</taxon>
        <taxon>Cuerna</taxon>
    </lineage>
</organism>
<feature type="compositionally biased region" description="Polar residues" evidence="1">
    <location>
        <begin position="107"/>
        <end position="128"/>
    </location>
</feature>
<feature type="region of interest" description="Disordered" evidence="1">
    <location>
        <begin position="93"/>
        <end position="128"/>
    </location>
</feature>
<sequence>EKDLFGSSPFAKHSNNPFTGSSEIISTNNGLYHKTSIIIRDGDMRFSSLEDQNRAFVYNSLPRVSSVFVSATVPTRSEDKDLFGSLPFDSVSKSSDAKYFPHRPTTLPVSADNNSGEVTNHLSQRVEQ</sequence>
<evidence type="ECO:0000313" key="2">
    <source>
        <dbReference type="EMBL" id="JAS66740.1"/>
    </source>
</evidence>
<reference evidence="2" key="1">
    <citation type="submission" date="2015-11" db="EMBL/GenBank/DDBJ databases">
        <title>De novo transcriptome assembly of four potential Pierce s Disease insect vectors from Arizona vineyards.</title>
        <authorList>
            <person name="Tassone E.E."/>
        </authorList>
    </citation>
    <scope>NUCLEOTIDE SEQUENCE</scope>
</reference>
<feature type="non-terminal residue" evidence="2">
    <location>
        <position position="1"/>
    </location>
</feature>
<evidence type="ECO:0000256" key="1">
    <source>
        <dbReference type="SAM" id="MobiDB-lite"/>
    </source>
</evidence>
<feature type="non-terminal residue" evidence="2">
    <location>
        <position position="128"/>
    </location>
</feature>
<protein>
    <submittedName>
        <fullName evidence="2">Uncharacterized protein</fullName>
    </submittedName>
</protein>
<gene>
    <name evidence="2" type="ORF">g.4928</name>
</gene>